<dbReference type="EMBL" id="QXHD01000004">
    <property type="protein sequence ID" value="NEZ55361.1"/>
    <property type="molecule type" value="Genomic_DNA"/>
</dbReference>
<dbReference type="Proteomes" id="UP000481033">
    <property type="component" value="Unassembled WGS sequence"/>
</dbReference>
<keyword evidence="2" id="KW-1185">Reference proteome</keyword>
<comment type="caution">
    <text evidence="1">The sequence shown here is derived from an EMBL/GenBank/DDBJ whole genome shotgun (WGS) entry which is preliminary data.</text>
</comment>
<accession>A0A6M0RI89</accession>
<gene>
    <name evidence="1" type="ORF">DXZ20_06655</name>
</gene>
<reference evidence="1 2" key="1">
    <citation type="journal article" date="2020" name="Microb. Ecol.">
        <title>Ecogenomics of the Marine Benthic Filamentous Cyanobacterium Adonisia.</title>
        <authorList>
            <person name="Walter J.M."/>
            <person name="Coutinho F.H."/>
            <person name="Leomil L."/>
            <person name="Hargreaves P.I."/>
            <person name="Campeao M.E."/>
            <person name="Vieira V.V."/>
            <person name="Silva B.S."/>
            <person name="Fistarol G.O."/>
            <person name="Salomon P.S."/>
            <person name="Sawabe T."/>
            <person name="Mino S."/>
            <person name="Hosokawa M."/>
            <person name="Miyashita H."/>
            <person name="Maruyama F."/>
            <person name="van Verk M.C."/>
            <person name="Dutilh B.E."/>
            <person name="Thompson C.C."/>
            <person name="Thompson F.L."/>
        </authorList>
    </citation>
    <scope>NUCLEOTIDE SEQUENCE [LARGE SCALE GENOMIC DNA]</scope>
    <source>
        <strain evidence="1 2">CCMR0081</strain>
    </source>
</reference>
<sequence length="106" mass="12121">MKVIQKKRFNPTIAQSSCQGKPPLNYSQASEQIQCCYINSTTQFQIVRVANVSSNFLERMVMPQTRLIFEADRNDHLEIHTGSPISSILSDKIPCHRLAYQGDHNR</sequence>
<evidence type="ECO:0000313" key="2">
    <source>
        <dbReference type="Proteomes" id="UP000481033"/>
    </source>
</evidence>
<dbReference type="RefSeq" id="WP_163663168.1">
    <property type="nucleotide sequence ID" value="NZ_QXHD01000004.1"/>
</dbReference>
<name>A0A6M0RI89_9CYAN</name>
<evidence type="ECO:0000313" key="1">
    <source>
        <dbReference type="EMBL" id="NEZ55361.1"/>
    </source>
</evidence>
<protein>
    <submittedName>
        <fullName evidence="1">DUF1830 domain-containing protein</fullName>
    </submittedName>
</protein>
<dbReference type="AlphaFoldDB" id="A0A6M0RI89"/>
<organism evidence="1 2">
    <name type="scientific">Adonisia turfae CCMR0081</name>
    <dbReference type="NCBI Taxonomy" id="2292702"/>
    <lineage>
        <taxon>Bacteria</taxon>
        <taxon>Bacillati</taxon>
        <taxon>Cyanobacteriota</taxon>
        <taxon>Adonisia</taxon>
        <taxon>Adonisia turfae</taxon>
    </lineage>
</organism>
<dbReference type="InterPro" id="IPR014964">
    <property type="entry name" value="DUF1830"/>
</dbReference>
<proteinExistence type="predicted"/>
<dbReference type="Pfam" id="PF08865">
    <property type="entry name" value="DUF1830"/>
    <property type="match status" value="1"/>
</dbReference>